<accession>A0ABT1PVT9</accession>
<keyword evidence="1" id="KW-1133">Transmembrane helix</keyword>
<dbReference type="RefSeq" id="WP_255920656.1">
    <property type="nucleotide sequence ID" value="NZ_JANFNG010000009.1"/>
</dbReference>
<keyword evidence="1" id="KW-0812">Transmembrane</keyword>
<proteinExistence type="predicted"/>
<comment type="caution">
    <text evidence="2">The sequence shown here is derived from an EMBL/GenBank/DDBJ whole genome shotgun (WGS) entry which is preliminary data.</text>
</comment>
<feature type="transmembrane region" description="Helical" evidence="1">
    <location>
        <begin position="111"/>
        <end position="137"/>
    </location>
</feature>
<keyword evidence="1" id="KW-0472">Membrane</keyword>
<sequence>MQMQPQPEPQVPRPESPQARADRNLVELLQELRVVQAGVQIVFAFLLGVAFTNRFAQLNAFQRDTYVVTLLMTDVASAVLATPVALHRVLFHRGLKPRIVALSTRLAQTGLVFLALALNGAVLLLMDVVLGLVAAVATTAVTVAHTRAPDAAAAFVARRVKYLPDRGAGSPGYRRAPSPTRAVRFCQSLGGSHYRG</sequence>
<name>A0ABT1PVT9_9ACTN</name>
<dbReference type="Pfam" id="PF19853">
    <property type="entry name" value="DUF6328"/>
    <property type="match status" value="1"/>
</dbReference>
<evidence type="ECO:0000313" key="3">
    <source>
        <dbReference type="Proteomes" id="UP001057702"/>
    </source>
</evidence>
<dbReference type="Proteomes" id="UP001057702">
    <property type="component" value="Unassembled WGS sequence"/>
</dbReference>
<dbReference type="InterPro" id="IPR046291">
    <property type="entry name" value="DUF6328"/>
</dbReference>
<keyword evidence="3" id="KW-1185">Reference proteome</keyword>
<reference evidence="2" key="1">
    <citation type="submission" date="2022-06" db="EMBL/GenBank/DDBJ databases">
        <title>Draft genome sequence of Streptomyces sp. RB6PN25 isolated from peat swamp forest in Thailand.</title>
        <authorList>
            <person name="Duangmal K."/>
            <person name="Klaysubun C."/>
        </authorList>
    </citation>
    <scope>NUCLEOTIDE SEQUENCE</scope>
    <source>
        <strain evidence="2">RB6PN25</strain>
    </source>
</reference>
<dbReference type="EMBL" id="JANFNG010000009">
    <property type="protein sequence ID" value="MCQ4081759.1"/>
    <property type="molecule type" value="Genomic_DNA"/>
</dbReference>
<feature type="transmembrane region" description="Helical" evidence="1">
    <location>
        <begin position="34"/>
        <end position="53"/>
    </location>
</feature>
<gene>
    <name evidence="2" type="ORF">NGB36_14370</name>
</gene>
<evidence type="ECO:0000313" key="2">
    <source>
        <dbReference type="EMBL" id="MCQ4081759.1"/>
    </source>
</evidence>
<feature type="transmembrane region" description="Helical" evidence="1">
    <location>
        <begin position="65"/>
        <end position="91"/>
    </location>
</feature>
<evidence type="ECO:0000256" key="1">
    <source>
        <dbReference type="SAM" id="Phobius"/>
    </source>
</evidence>
<protein>
    <submittedName>
        <fullName evidence="2">DUF6328 family protein</fullName>
    </submittedName>
</protein>
<organism evidence="2 3">
    <name type="scientific">Streptomyces humicola</name>
    <dbReference type="NCBI Taxonomy" id="2953240"/>
    <lineage>
        <taxon>Bacteria</taxon>
        <taxon>Bacillati</taxon>
        <taxon>Actinomycetota</taxon>
        <taxon>Actinomycetes</taxon>
        <taxon>Kitasatosporales</taxon>
        <taxon>Streptomycetaceae</taxon>
        <taxon>Streptomyces</taxon>
    </lineage>
</organism>